<organism evidence="1">
    <name type="scientific">Fusarium acuminatum CS5907</name>
    <dbReference type="NCBI Taxonomy" id="1318461"/>
    <lineage>
        <taxon>Eukaryota</taxon>
        <taxon>Fungi</taxon>
        <taxon>Dikarya</taxon>
        <taxon>Ascomycota</taxon>
        <taxon>Pezizomycotina</taxon>
        <taxon>Sordariomycetes</taxon>
        <taxon>Hypocreomycetidae</taxon>
        <taxon>Hypocreales</taxon>
        <taxon>Nectriaceae</taxon>
        <taxon>Fusarium</taxon>
        <taxon>Fusarium tricinctum species complex</taxon>
    </lineage>
</organism>
<evidence type="ECO:0000313" key="1">
    <source>
        <dbReference type="EMBL" id="CEG03743.1"/>
    </source>
</evidence>
<dbReference type="AlphaFoldDB" id="A0A090M9D4"/>
<sequence length="59" mass="6986">MTTYFSTHCRGHRLTLEKLATEKWPNFHANEQLSEDDDFQKQFNRYIEEEGNVQPAGIL</sequence>
<accession>A0A090M9D4</accession>
<gene>
    <name evidence="1" type="ORF">BN851_0100460</name>
</gene>
<protein>
    <submittedName>
        <fullName evidence="1">WGS project CBMG000000000 data, contig CS5907-c002068</fullName>
    </submittedName>
</protein>
<proteinExistence type="predicted"/>
<reference evidence="1" key="1">
    <citation type="submission" date="2013-05" db="EMBL/GenBank/DDBJ databases">
        <title>Draft genome sequences of six wheat associated Fusarium spp. isolates.</title>
        <authorList>
            <person name="Moolhuijzen P.M."/>
            <person name="Manners J.M."/>
            <person name="Wilcox S."/>
            <person name="Bellgard M.I."/>
            <person name="Gardiner D.M."/>
        </authorList>
    </citation>
    <scope>NUCLEOTIDE SEQUENCE</scope>
    <source>
        <strain evidence="1">CS5907</strain>
    </source>
</reference>
<comment type="caution">
    <text evidence="1">The sequence shown here is derived from an EMBL/GenBank/DDBJ whole genome shotgun (WGS) entry which is preliminary data.</text>
</comment>
<dbReference type="EMBL" id="CBMG010002060">
    <property type="protein sequence ID" value="CEG03743.1"/>
    <property type="molecule type" value="Genomic_DNA"/>
</dbReference>
<name>A0A090M9D4_9HYPO</name>